<feature type="non-terminal residue" evidence="2">
    <location>
        <position position="52"/>
    </location>
</feature>
<dbReference type="AlphaFoldDB" id="A0A2T9Y3G4"/>
<gene>
    <name evidence="2" type="ORF">BB561_006510</name>
</gene>
<feature type="region of interest" description="Disordered" evidence="1">
    <location>
        <begin position="1"/>
        <end position="23"/>
    </location>
</feature>
<name>A0A2T9Y3G4_9FUNG</name>
<keyword evidence="3" id="KW-1185">Reference proteome</keyword>
<reference evidence="2 3" key="1">
    <citation type="journal article" date="2018" name="MBio">
        <title>Comparative Genomics Reveals the Core Gene Toolbox for the Fungus-Insect Symbiosis.</title>
        <authorList>
            <person name="Wang Y."/>
            <person name="Stata M."/>
            <person name="Wang W."/>
            <person name="Stajich J.E."/>
            <person name="White M.M."/>
            <person name="Moncalvo J.M."/>
        </authorList>
    </citation>
    <scope>NUCLEOTIDE SEQUENCE [LARGE SCALE GENOMIC DNA]</scope>
    <source>
        <strain evidence="2 3">SWE-8-4</strain>
    </source>
</reference>
<evidence type="ECO:0000313" key="3">
    <source>
        <dbReference type="Proteomes" id="UP000245383"/>
    </source>
</evidence>
<protein>
    <submittedName>
        <fullName evidence="2">Uncharacterized protein</fullName>
    </submittedName>
</protein>
<dbReference type="EMBL" id="MBFR01000585">
    <property type="protein sequence ID" value="PVU86892.1"/>
    <property type="molecule type" value="Genomic_DNA"/>
</dbReference>
<dbReference type="OrthoDB" id="9986677at2759"/>
<evidence type="ECO:0000256" key="1">
    <source>
        <dbReference type="SAM" id="MobiDB-lite"/>
    </source>
</evidence>
<organism evidence="2 3">
    <name type="scientific">Smittium simulii</name>
    <dbReference type="NCBI Taxonomy" id="133385"/>
    <lineage>
        <taxon>Eukaryota</taxon>
        <taxon>Fungi</taxon>
        <taxon>Fungi incertae sedis</taxon>
        <taxon>Zoopagomycota</taxon>
        <taxon>Kickxellomycotina</taxon>
        <taxon>Harpellomycetes</taxon>
        <taxon>Harpellales</taxon>
        <taxon>Legeriomycetaceae</taxon>
        <taxon>Smittium</taxon>
    </lineage>
</organism>
<accession>A0A2T9Y3G4</accession>
<feature type="compositionally biased region" description="Acidic residues" evidence="1">
    <location>
        <begin position="1"/>
        <end position="10"/>
    </location>
</feature>
<dbReference type="Proteomes" id="UP000245383">
    <property type="component" value="Unassembled WGS sequence"/>
</dbReference>
<evidence type="ECO:0000313" key="2">
    <source>
        <dbReference type="EMBL" id="PVU86892.1"/>
    </source>
</evidence>
<comment type="caution">
    <text evidence="2">The sequence shown here is derived from an EMBL/GenBank/DDBJ whole genome shotgun (WGS) entry which is preliminary data.</text>
</comment>
<sequence>MDDLYDYDNVDSEKSFSDDNNSFMGYDEEVDDDGTHGLVKAVVSIEDDTSLP</sequence>
<proteinExistence type="predicted"/>